<keyword evidence="4" id="KW-1185">Reference proteome</keyword>
<feature type="signal peptide" evidence="2">
    <location>
        <begin position="1"/>
        <end position="21"/>
    </location>
</feature>
<organism evidence="3 4">
    <name type="scientific">Leucocoprinus birnbaumii</name>
    <dbReference type="NCBI Taxonomy" id="56174"/>
    <lineage>
        <taxon>Eukaryota</taxon>
        <taxon>Fungi</taxon>
        <taxon>Dikarya</taxon>
        <taxon>Basidiomycota</taxon>
        <taxon>Agaricomycotina</taxon>
        <taxon>Agaricomycetes</taxon>
        <taxon>Agaricomycetidae</taxon>
        <taxon>Agaricales</taxon>
        <taxon>Agaricineae</taxon>
        <taxon>Agaricaceae</taxon>
        <taxon>Leucocoprinus</taxon>
    </lineage>
</organism>
<evidence type="ECO:0008006" key="5">
    <source>
        <dbReference type="Google" id="ProtNLM"/>
    </source>
</evidence>
<feature type="region of interest" description="Disordered" evidence="1">
    <location>
        <begin position="133"/>
        <end position="177"/>
    </location>
</feature>
<dbReference type="Proteomes" id="UP001213000">
    <property type="component" value="Unassembled WGS sequence"/>
</dbReference>
<protein>
    <recommendedName>
        <fullName evidence="5">Extracellular membrane protein CFEM domain-containing protein</fullName>
    </recommendedName>
</protein>
<evidence type="ECO:0000313" key="4">
    <source>
        <dbReference type="Proteomes" id="UP001213000"/>
    </source>
</evidence>
<reference evidence="3" key="1">
    <citation type="submission" date="2022-07" db="EMBL/GenBank/DDBJ databases">
        <title>Genome Sequence of Leucocoprinus birnbaumii.</title>
        <authorList>
            <person name="Buettner E."/>
        </authorList>
    </citation>
    <scope>NUCLEOTIDE SEQUENCE</scope>
    <source>
        <strain evidence="3">VT141</strain>
    </source>
</reference>
<keyword evidence="2" id="KW-0732">Signal</keyword>
<evidence type="ECO:0000313" key="3">
    <source>
        <dbReference type="EMBL" id="KAJ3576358.1"/>
    </source>
</evidence>
<name>A0AAD5W1R3_9AGAR</name>
<dbReference type="AlphaFoldDB" id="A0AAD5W1R3"/>
<evidence type="ECO:0000256" key="2">
    <source>
        <dbReference type="SAM" id="SignalP"/>
    </source>
</evidence>
<comment type="caution">
    <text evidence="3">The sequence shown here is derived from an EMBL/GenBank/DDBJ whole genome shotgun (WGS) entry which is preliminary data.</text>
</comment>
<dbReference type="EMBL" id="JANIEX010000013">
    <property type="protein sequence ID" value="KAJ3576358.1"/>
    <property type="molecule type" value="Genomic_DNA"/>
</dbReference>
<feature type="compositionally biased region" description="Low complexity" evidence="1">
    <location>
        <begin position="133"/>
        <end position="164"/>
    </location>
</feature>
<feature type="chain" id="PRO_5042037663" description="Extracellular membrane protein CFEM domain-containing protein" evidence="2">
    <location>
        <begin position="22"/>
        <end position="200"/>
    </location>
</feature>
<accession>A0AAD5W1R3</accession>
<sequence>MVGYLDTLMLVVALFGTMVRGAVTLAEIHRAVARQTTPPKLTPDNIPPQCQSACFPLNALTDGTCSTFPCICGNDMGSNIRSCLQCLVDGGAAVGQNEVPQCQNIYQEYATACSTVGQISVPSFACSVRASISGGTSSSQPSASATTGSSTSSNTESSKSDNSNGNGGKDDSSKPNSGLKSSWSGFMLLSGVLASALALF</sequence>
<gene>
    <name evidence="3" type="ORF">NP233_g472</name>
</gene>
<proteinExistence type="predicted"/>
<evidence type="ECO:0000256" key="1">
    <source>
        <dbReference type="SAM" id="MobiDB-lite"/>
    </source>
</evidence>